<dbReference type="PROSITE" id="PS50011">
    <property type="entry name" value="PROTEIN_KINASE_DOM"/>
    <property type="match status" value="1"/>
</dbReference>
<dbReference type="PANTHER" id="PTHR24346">
    <property type="entry name" value="MAP/MICROTUBULE AFFINITY-REGULATING KINASE"/>
    <property type="match status" value="1"/>
</dbReference>
<dbReference type="Pfam" id="PF00069">
    <property type="entry name" value="Pkinase"/>
    <property type="match status" value="1"/>
</dbReference>
<protein>
    <submittedName>
        <fullName evidence="6">Kinase-like domain-containing protein</fullName>
    </submittedName>
</protein>
<dbReference type="PROSITE" id="PS00108">
    <property type="entry name" value="PROTEIN_KINASE_ST"/>
    <property type="match status" value="1"/>
</dbReference>
<feature type="region of interest" description="Disordered" evidence="4">
    <location>
        <begin position="1"/>
        <end position="20"/>
    </location>
</feature>
<feature type="compositionally biased region" description="Polar residues" evidence="4">
    <location>
        <begin position="551"/>
        <end position="561"/>
    </location>
</feature>
<dbReference type="AlphaFoldDB" id="A0AA40KC13"/>
<dbReference type="SMART" id="SM00220">
    <property type="entry name" value="S_TKc"/>
    <property type="match status" value="1"/>
</dbReference>
<name>A0AA40KC13_9PEZI</name>
<dbReference type="PANTHER" id="PTHR24346:SF77">
    <property type="entry name" value="SERINE THREONINE PROTEIN KINASE"/>
    <property type="match status" value="1"/>
</dbReference>
<dbReference type="FunFam" id="1.10.510.10:FF:000995">
    <property type="entry name" value="BcCMK3, calcium/calmodulin-dependent protein kinase"/>
    <property type="match status" value="1"/>
</dbReference>
<evidence type="ECO:0000256" key="1">
    <source>
        <dbReference type="ARBA" id="ARBA00022741"/>
    </source>
</evidence>
<gene>
    <name evidence="6" type="ORF">B0T18DRAFT_434087</name>
</gene>
<feature type="compositionally biased region" description="Basic residues" evidence="4">
    <location>
        <begin position="1"/>
        <end position="16"/>
    </location>
</feature>
<keyword evidence="2 3" id="KW-0067">ATP-binding</keyword>
<dbReference type="PROSITE" id="PS00107">
    <property type="entry name" value="PROTEIN_KINASE_ATP"/>
    <property type="match status" value="1"/>
</dbReference>
<dbReference type="CDD" id="cd14008">
    <property type="entry name" value="STKc_LKB1_CaMKK"/>
    <property type="match status" value="1"/>
</dbReference>
<dbReference type="GO" id="GO:0035556">
    <property type="term" value="P:intracellular signal transduction"/>
    <property type="evidence" value="ECO:0007669"/>
    <property type="project" value="TreeGrafter"/>
</dbReference>
<dbReference type="Proteomes" id="UP001172155">
    <property type="component" value="Unassembled WGS sequence"/>
</dbReference>
<feature type="region of interest" description="Disordered" evidence="4">
    <location>
        <begin position="528"/>
        <end position="578"/>
    </location>
</feature>
<feature type="binding site" evidence="3">
    <location>
        <position position="75"/>
    </location>
    <ligand>
        <name>ATP</name>
        <dbReference type="ChEBI" id="CHEBI:30616"/>
    </ligand>
</feature>
<evidence type="ECO:0000313" key="7">
    <source>
        <dbReference type="Proteomes" id="UP001172155"/>
    </source>
</evidence>
<accession>A0AA40KC13</accession>
<dbReference type="GO" id="GO:0005524">
    <property type="term" value="F:ATP binding"/>
    <property type="evidence" value="ECO:0007669"/>
    <property type="project" value="UniProtKB-UniRule"/>
</dbReference>
<organism evidence="6 7">
    <name type="scientific">Schizothecium vesticola</name>
    <dbReference type="NCBI Taxonomy" id="314040"/>
    <lineage>
        <taxon>Eukaryota</taxon>
        <taxon>Fungi</taxon>
        <taxon>Dikarya</taxon>
        <taxon>Ascomycota</taxon>
        <taxon>Pezizomycotina</taxon>
        <taxon>Sordariomycetes</taxon>
        <taxon>Sordariomycetidae</taxon>
        <taxon>Sordariales</taxon>
        <taxon>Schizotheciaceae</taxon>
        <taxon>Schizothecium</taxon>
    </lineage>
</organism>
<keyword evidence="1 3" id="KW-0547">Nucleotide-binding</keyword>
<keyword evidence="6" id="KW-0808">Transferase</keyword>
<keyword evidence="6" id="KW-0418">Kinase</keyword>
<dbReference type="SUPFAM" id="SSF56112">
    <property type="entry name" value="Protein kinase-like (PK-like)"/>
    <property type="match status" value="1"/>
</dbReference>
<dbReference type="InterPro" id="IPR017441">
    <property type="entry name" value="Protein_kinase_ATP_BS"/>
</dbReference>
<feature type="domain" description="Protein kinase" evidence="5">
    <location>
        <begin position="47"/>
        <end position="347"/>
    </location>
</feature>
<feature type="compositionally biased region" description="Polar residues" evidence="4">
    <location>
        <begin position="417"/>
        <end position="441"/>
    </location>
</feature>
<dbReference type="EMBL" id="JAUKUD010000001">
    <property type="protein sequence ID" value="KAK0753287.1"/>
    <property type="molecule type" value="Genomic_DNA"/>
</dbReference>
<evidence type="ECO:0000313" key="6">
    <source>
        <dbReference type="EMBL" id="KAK0753287.1"/>
    </source>
</evidence>
<evidence type="ECO:0000256" key="4">
    <source>
        <dbReference type="SAM" id="MobiDB-lite"/>
    </source>
</evidence>
<keyword evidence="7" id="KW-1185">Reference proteome</keyword>
<feature type="region of interest" description="Disordered" evidence="4">
    <location>
        <begin position="413"/>
        <end position="441"/>
    </location>
</feature>
<dbReference type="Gene3D" id="1.10.510.10">
    <property type="entry name" value="Transferase(Phosphotransferase) domain 1"/>
    <property type="match status" value="1"/>
</dbReference>
<evidence type="ECO:0000259" key="5">
    <source>
        <dbReference type="PROSITE" id="PS50011"/>
    </source>
</evidence>
<dbReference type="InterPro" id="IPR008271">
    <property type="entry name" value="Ser/Thr_kinase_AS"/>
</dbReference>
<dbReference type="InterPro" id="IPR011009">
    <property type="entry name" value="Kinase-like_dom_sf"/>
</dbReference>
<evidence type="ECO:0000256" key="2">
    <source>
        <dbReference type="ARBA" id="ARBA00022840"/>
    </source>
</evidence>
<reference evidence="6" key="1">
    <citation type="submission" date="2023-06" db="EMBL/GenBank/DDBJ databases">
        <title>Genome-scale phylogeny and comparative genomics of the fungal order Sordariales.</title>
        <authorList>
            <consortium name="Lawrence Berkeley National Laboratory"/>
            <person name="Hensen N."/>
            <person name="Bonometti L."/>
            <person name="Westerberg I."/>
            <person name="Brannstrom I.O."/>
            <person name="Guillou S."/>
            <person name="Cros-Aarteil S."/>
            <person name="Calhoun S."/>
            <person name="Haridas S."/>
            <person name="Kuo A."/>
            <person name="Mondo S."/>
            <person name="Pangilinan J."/>
            <person name="Riley R."/>
            <person name="LaButti K."/>
            <person name="Andreopoulos B."/>
            <person name="Lipzen A."/>
            <person name="Chen C."/>
            <person name="Yanf M."/>
            <person name="Daum C."/>
            <person name="Ng V."/>
            <person name="Clum A."/>
            <person name="Steindorff A."/>
            <person name="Ohm R."/>
            <person name="Martin F."/>
            <person name="Silar P."/>
            <person name="Natvig D."/>
            <person name="Lalanne C."/>
            <person name="Gautier V."/>
            <person name="Ament-velasquez S.L."/>
            <person name="Kruys A."/>
            <person name="Hutchinson M.I."/>
            <person name="Powell A.J."/>
            <person name="Barry K."/>
            <person name="Miller A.N."/>
            <person name="Grigoriev I.V."/>
            <person name="Debuchy R."/>
            <person name="Gladieux P."/>
            <person name="Thoren M.H."/>
            <person name="Johannesson H."/>
        </authorList>
    </citation>
    <scope>NUCLEOTIDE SEQUENCE</scope>
    <source>
        <strain evidence="6">SMH3187-1</strain>
    </source>
</reference>
<dbReference type="Gene3D" id="3.30.200.20">
    <property type="entry name" value="Phosphorylase Kinase, domain 1"/>
    <property type="match status" value="1"/>
</dbReference>
<dbReference type="GO" id="GO:0005737">
    <property type="term" value="C:cytoplasm"/>
    <property type="evidence" value="ECO:0007669"/>
    <property type="project" value="TreeGrafter"/>
</dbReference>
<dbReference type="GO" id="GO:0004674">
    <property type="term" value="F:protein serine/threonine kinase activity"/>
    <property type="evidence" value="ECO:0007669"/>
    <property type="project" value="TreeGrafter"/>
</dbReference>
<dbReference type="FunFam" id="3.30.200.20:FF:000447">
    <property type="entry name" value="Calcium/calmodulin dependent protein kinase"/>
    <property type="match status" value="1"/>
</dbReference>
<proteinExistence type="predicted"/>
<evidence type="ECO:0000256" key="3">
    <source>
        <dbReference type="PROSITE-ProRule" id="PRU10141"/>
    </source>
</evidence>
<dbReference type="InterPro" id="IPR000719">
    <property type="entry name" value="Prot_kinase_dom"/>
</dbReference>
<comment type="caution">
    <text evidence="6">The sequence shown here is derived from an EMBL/GenBank/DDBJ whole genome shotgun (WGS) entry which is preliminary data.</text>
</comment>
<sequence length="607" mass="67885">MQHFHSPMRHHKRTPSAHRQVKETLNARFEYSNDESDGRTHHQINQYTIRDEIGRGSFGAVHLATDQYGNEYAVKEFSKVRLRKRAQSSLLRQGPKRFNNFPERAGFGAPDTPHARLSSYRAAEASDALHLIREEIAIMKKLAHPNLVQLIEVLDDPLEDSLYMVLEMCKKGVVMKVGLREEADPYPEESCRCWFRDLILGIEYLHSQGVVHRDIKPDNLLLTGDDVLKIVDFGVSEMFEKDDEMRTAKPAGSPAFLPPELCVAKHGDVSGRAADLWSMGVSLYCLRYGKIPFERDNVLDMYEAIKTETPKFPPDENPLFLDLMSKLMEKDPEKRITMAELREHPWVTKNGTDPLLSAEENCADPVDLPNSLELNHAFTRRMSHLICVMKAIKKFKSLLKPKDDLPGISVEKVHEGSASQPSVVVEDNTPQESNAPETTTEDQIALILKQREQFLKLTGGHKRVVSSSRRPLGDTATDRNDSLLLGIGTGGINDFSTETPPSNIVAESPTAVDFNIFERAYGAEVDRIKRSSSRKRGGQPGQVYRTRFNEKSSSQFSASTATEDDSLDESTPRSSASLTAVKGSRFANLVSKARAAQVVVNQEGGAQ</sequence>